<dbReference type="STRING" id="741276.A0A2S5BID3"/>
<dbReference type="Gene3D" id="3.30.160.60">
    <property type="entry name" value="Classic Zinc Finger"/>
    <property type="match status" value="1"/>
</dbReference>
<feature type="domain" description="BZIP" evidence="3">
    <location>
        <begin position="435"/>
        <end position="476"/>
    </location>
</feature>
<proteinExistence type="predicted"/>
<evidence type="ECO:0000313" key="4">
    <source>
        <dbReference type="EMBL" id="POY76503.1"/>
    </source>
</evidence>
<evidence type="ECO:0000259" key="3">
    <source>
        <dbReference type="PROSITE" id="PS50217"/>
    </source>
</evidence>
<dbReference type="SMART" id="SM00338">
    <property type="entry name" value="BRLZ"/>
    <property type="match status" value="1"/>
</dbReference>
<reference evidence="4 5" key="1">
    <citation type="journal article" date="2018" name="Front. Microbiol.">
        <title>Prospects for Fungal Bioremediation of Acidic Radioactive Waste Sites: Characterization and Genome Sequence of Rhodotorula taiwanensis MD1149.</title>
        <authorList>
            <person name="Tkavc R."/>
            <person name="Matrosova V.Y."/>
            <person name="Grichenko O.E."/>
            <person name="Gostincar C."/>
            <person name="Volpe R.P."/>
            <person name="Klimenkova P."/>
            <person name="Gaidamakova E.K."/>
            <person name="Zhou C.E."/>
            <person name="Stewart B.J."/>
            <person name="Lyman M.G."/>
            <person name="Malfatti S.A."/>
            <person name="Rubinfeld B."/>
            <person name="Courtot M."/>
            <person name="Singh J."/>
            <person name="Dalgard C.L."/>
            <person name="Hamilton T."/>
            <person name="Frey K.G."/>
            <person name="Gunde-Cimerman N."/>
            <person name="Dugan L."/>
            <person name="Daly M.J."/>
        </authorList>
    </citation>
    <scope>NUCLEOTIDE SEQUENCE [LARGE SCALE GENOMIC DNA]</scope>
    <source>
        <strain evidence="4 5">MD1149</strain>
    </source>
</reference>
<feature type="compositionally biased region" description="Low complexity" evidence="2">
    <location>
        <begin position="387"/>
        <end position="414"/>
    </location>
</feature>
<feature type="coiled-coil region" evidence="1">
    <location>
        <begin position="447"/>
        <end position="477"/>
    </location>
</feature>
<dbReference type="PROSITE" id="PS00036">
    <property type="entry name" value="BZIP_BASIC"/>
    <property type="match status" value="1"/>
</dbReference>
<dbReference type="AlphaFoldDB" id="A0A2S5BID3"/>
<evidence type="ECO:0000256" key="2">
    <source>
        <dbReference type="SAM" id="MobiDB-lite"/>
    </source>
</evidence>
<dbReference type="SUPFAM" id="SSF57959">
    <property type="entry name" value="Leucine zipper domain"/>
    <property type="match status" value="1"/>
</dbReference>
<dbReference type="Pfam" id="PF07716">
    <property type="entry name" value="bZIP_2"/>
    <property type="match status" value="1"/>
</dbReference>
<dbReference type="OrthoDB" id="2257100at2759"/>
<gene>
    <name evidence="4" type="ORF">BMF94_0705</name>
</gene>
<dbReference type="CDD" id="cd12193">
    <property type="entry name" value="bZIP_GCN4"/>
    <property type="match status" value="1"/>
</dbReference>
<evidence type="ECO:0000313" key="5">
    <source>
        <dbReference type="Proteomes" id="UP000237144"/>
    </source>
</evidence>
<dbReference type="GO" id="GO:0003700">
    <property type="term" value="F:DNA-binding transcription factor activity"/>
    <property type="evidence" value="ECO:0007669"/>
    <property type="project" value="InterPro"/>
</dbReference>
<keyword evidence="5" id="KW-1185">Reference proteome</keyword>
<dbReference type="PROSITE" id="PS50217">
    <property type="entry name" value="BZIP"/>
    <property type="match status" value="1"/>
</dbReference>
<dbReference type="Proteomes" id="UP000237144">
    <property type="component" value="Unassembled WGS sequence"/>
</dbReference>
<dbReference type="InterPro" id="IPR004827">
    <property type="entry name" value="bZIP"/>
</dbReference>
<feature type="region of interest" description="Disordered" evidence="2">
    <location>
        <begin position="280"/>
        <end position="426"/>
    </location>
</feature>
<name>A0A2S5BID3_9BASI</name>
<feature type="compositionally biased region" description="Low complexity" evidence="2">
    <location>
        <begin position="371"/>
        <end position="380"/>
    </location>
</feature>
<protein>
    <recommendedName>
        <fullName evidence="3">BZIP domain-containing protein</fullName>
    </recommendedName>
</protein>
<organism evidence="4 5">
    <name type="scientific">Rhodotorula taiwanensis</name>
    <dbReference type="NCBI Taxonomy" id="741276"/>
    <lineage>
        <taxon>Eukaryota</taxon>
        <taxon>Fungi</taxon>
        <taxon>Dikarya</taxon>
        <taxon>Basidiomycota</taxon>
        <taxon>Pucciniomycotina</taxon>
        <taxon>Microbotryomycetes</taxon>
        <taxon>Sporidiobolales</taxon>
        <taxon>Sporidiobolaceae</taxon>
        <taxon>Rhodotorula</taxon>
    </lineage>
</organism>
<evidence type="ECO:0000256" key="1">
    <source>
        <dbReference type="SAM" id="Coils"/>
    </source>
</evidence>
<feature type="region of interest" description="Disordered" evidence="2">
    <location>
        <begin position="1"/>
        <end position="28"/>
    </location>
</feature>
<feature type="compositionally biased region" description="Low complexity" evidence="2">
    <location>
        <begin position="1"/>
        <end position="26"/>
    </location>
</feature>
<keyword evidence="1" id="KW-0175">Coiled coil</keyword>
<sequence>MPAKIKTAAAAAQPPPTSTTKSTKYARPTKTVVAAAPLQPRKPTKTMIQYTSTDYEMQPAAAKHCFDESAADMSAYLDFTSYATPVLSADNDSFVVIPSTEQHHHQPASFANAFDGQAALRPVDDSLLDSPLDLELSPASTFATDSSFSSPFLVDFEGDFAGLSSSTSSSPLTSPLLATDLTSSPSLESVTYPSLFPSPAMTTSTTSLLPGGDIDMAALASSLGVPLPPVGPVPPMSAPLWSPSAVVAPLPFIQEEDEELLDVKPVVAVAAAAAPPVVTAAASAAAPTPKKRKTSAELKAEVESLVTEVPASTTAAASMTSAEEEEEEEQRKRDKFTGIRNTKKPPVAYDAPTLPKNYYTESATSKKRCGSTKVAASVSRAAKRARSASSSSSSGSSTPTPPEVAVVEVELPSAQPEPMPEDEFDESQLSAIELKRRQNTLAARRSRARKSAYIQELKDEIDALKQLNEQLRAQVDAGHGGARCTSCGGAGGAA</sequence>
<comment type="caution">
    <text evidence="4">The sequence shown here is derived from an EMBL/GenBank/DDBJ whole genome shotgun (WGS) entry which is preliminary data.</text>
</comment>
<accession>A0A2S5BID3</accession>
<dbReference type="EMBL" id="PJQD01000005">
    <property type="protein sequence ID" value="POY76503.1"/>
    <property type="molecule type" value="Genomic_DNA"/>
</dbReference>
<dbReference type="InterPro" id="IPR046347">
    <property type="entry name" value="bZIP_sf"/>
</dbReference>
<feature type="compositionally biased region" description="Low complexity" evidence="2">
    <location>
        <begin position="311"/>
        <end position="321"/>
    </location>
</feature>